<accession>A0ABQ1VF31</accession>
<sequence length="90" mass="9456">MKFRPAIFVKSVGVRSAMMVDLPAEPAERLAELAGEIEDILAGRGVRGICRGSAVPAGPVGAPTQTDPLPGDQQSCLCKRLRLASLQALE</sequence>
<dbReference type="EMBL" id="BMIV01000003">
    <property type="protein sequence ID" value="GGF60916.1"/>
    <property type="molecule type" value="Genomic_DNA"/>
</dbReference>
<proteinExistence type="predicted"/>
<gene>
    <name evidence="1" type="ORF">GCM10011402_11070</name>
</gene>
<evidence type="ECO:0000313" key="2">
    <source>
        <dbReference type="Proteomes" id="UP000640509"/>
    </source>
</evidence>
<organism evidence="1 2">
    <name type="scientific">Paracoccus acridae</name>
    <dbReference type="NCBI Taxonomy" id="1795310"/>
    <lineage>
        <taxon>Bacteria</taxon>
        <taxon>Pseudomonadati</taxon>
        <taxon>Pseudomonadota</taxon>
        <taxon>Alphaproteobacteria</taxon>
        <taxon>Rhodobacterales</taxon>
        <taxon>Paracoccaceae</taxon>
        <taxon>Paracoccus</taxon>
    </lineage>
</organism>
<evidence type="ECO:0000313" key="1">
    <source>
        <dbReference type="EMBL" id="GGF60916.1"/>
    </source>
</evidence>
<reference evidence="2" key="1">
    <citation type="journal article" date="2019" name="Int. J. Syst. Evol. Microbiol.">
        <title>The Global Catalogue of Microorganisms (GCM) 10K type strain sequencing project: providing services to taxonomists for standard genome sequencing and annotation.</title>
        <authorList>
            <consortium name="The Broad Institute Genomics Platform"/>
            <consortium name="The Broad Institute Genome Sequencing Center for Infectious Disease"/>
            <person name="Wu L."/>
            <person name="Ma J."/>
        </authorList>
    </citation>
    <scope>NUCLEOTIDE SEQUENCE [LARGE SCALE GENOMIC DNA]</scope>
    <source>
        <strain evidence="2">CGMCC 1.15419</strain>
    </source>
</reference>
<name>A0ABQ1VF31_9RHOB</name>
<protein>
    <submittedName>
        <fullName evidence="1">Uncharacterized protein</fullName>
    </submittedName>
</protein>
<comment type="caution">
    <text evidence="1">The sequence shown here is derived from an EMBL/GenBank/DDBJ whole genome shotgun (WGS) entry which is preliminary data.</text>
</comment>
<dbReference type="Proteomes" id="UP000640509">
    <property type="component" value="Unassembled WGS sequence"/>
</dbReference>
<keyword evidence="2" id="KW-1185">Reference proteome</keyword>